<reference evidence="3 4" key="1">
    <citation type="submission" date="2015-10" db="EMBL/GenBank/DDBJ databases">
        <title>Genome analyses suggest a sexual origin of heterokaryosis in a supposedly ancient asexual fungus.</title>
        <authorList>
            <person name="Ropars J."/>
            <person name="Sedzielewska K."/>
            <person name="Noel J."/>
            <person name="Charron P."/>
            <person name="Farinelli L."/>
            <person name="Marton T."/>
            <person name="Kruger M."/>
            <person name="Pelin A."/>
            <person name="Brachmann A."/>
            <person name="Corradi N."/>
        </authorList>
    </citation>
    <scope>NUCLEOTIDE SEQUENCE [LARGE SCALE GENOMIC DNA]</scope>
    <source>
        <strain evidence="3 4">A4</strain>
    </source>
</reference>
<feature type="transmembrane region" description="Helical" evidence="2">
    <location>
        <begin position="93"/>
        <end position="115"/>
    </location>
</feature>
<accession>A0A2I1FZQ3</accession>
<feature type="compositionally biased region" description="Polar residues" evidence="1">
    <location>
        <begin position="192"/>
        <end position="204"/>
    </location>
</feature>
<proteinExistence type="predicted"/>
<keyword evidence="4" id="KW-1185">Reference proteome</keyword>
<evidence type="ECO:0000313" key="4">
    <source>
        <dbReference type="Proteomes" id="UP000234323"/>
    </source>
</evidence>
<evidence type="ECO:0000313" key="3">
    <source>
        <dbReference type="EMBL" id="PKY39826.1"/>
    </source>
</evidence>
<dbReference type="Proteomes" id="UP000234323">
    <property type="component" value="Unassembled WGS sequence"/>
</dbReference>
<feature type="transmembrane region" description="Helical" evidence="2">
    <location>
        <begin position="61"/>
        <end position="81"/>
    </location>
</feature>
<feature type="transmembrane region" description="Helical" evidence="2">
    <location>
        <begin position="149"/>
        <end position="171"/>
    </location>
</feature>
<dbReference type="OrthoDB" id="2333381at2759"/>
<dbReference type="VEuPathDB" id="FungiDB:RhiirFUN_012870"/>
<feature type="transmembrane region" description="Helical" evidence="2">
    <location>
        <begin position="12"/>
        <end position="41"/>
    </location>
</feature>
<feature type="region of interest" description="Disordered" evidence="1">
    <location>
        <begin position="178"/>
        <end position="204"/>
    </location>
</feature>
<organism evidence="3 4">
    <name type="scientific">Rhizophagus irregularis</name>
    <dbReference type="NCBI Taxonomy" id="588596"/>
    <lineage>
        <taxon>Eukaryota</taxon>
        <taxon>Fungi</taxon>
        <taxon>Fungi incertae sedis</taxon>
        <taxon>Mucoromycota</taxon>
        <taxon>Glomeromycotina</taxon>
        <taxon>Glomeromycetes</taxon>
        <taxon>Glomerales</taxon>
        <taxon>Glomeraceae</taxon>
        <taxon>Rhizophagus</taxon>
    </lineage>
</organism>
<evidence type="ECO:0000256" key="2">
    <source>
        <dbReference type="SAM" id="Phobius"/>
    </source>
</evidence>
<dbReference type="VEuPathDB" id="FungiDB:FUN_011585"/>
<dbReference type="VEuPathDB" id="FungiDB:RhiirA1_531576"/>
<keyword evidence="2" id="KW-0812">Transmembrane</keyword>
<dbReference type="EMBL" id="LLXI01000078">
    <property type="protein sequence ID" value="PKY39826.1"/>
    <property type="molecule type" value="Genomic_DNA"/>
</dbReference>
<feature type="compositionally biased region" description="Acidic residues" evidence="1">
    <location>
        <begin position="180"/>
        <end position="190"/>
    </location>
</feature>
<evidence type="ECO:0000256" key="1">
    <source>
        <dbReference type="SAM" id="MobiDB-lite"/>
    </source>
</evidence>
<name>A0A2I1FZQ3_9GLOM</name>
<protein>
    <submittedName>
        <fullName evidence="3">Uncharacterized protein</fullName>
    </submittedName>
</protein>
<gene>
    <name evidence="3" type="ORF">RhiirA4_453086</name>
</gene>
<sequence>MDVQLTKCCSCIPLKSGVVIASSLWLIYGIFQTVSNVLYLISPNEGINFYKYISACTFSTIIFYGLMTLGALFGLFVVTLANTYKMMSIYSKIARGIVGLDIISHIVTIVVTVLYKSSMLDDCIGPGDITSSRADACNTTYTSLLTLSIAITAISIPLSVYFSIIISAYAYKRKKKENPESSDDELDDFSYDSPNAFVTSNSNL</sequence>
<dbReference type="AlphaFoldDB" id="A0A2I1FZQ3"/>
<keyword evidence="2" id="KW-0472">Membrane</keyword>
<comment type="caution">
    <text evidence="3">The sequence shown here is derived from an EMBL/GenBank/DDBJ whole genome shotgun (WGS) entry which is preliminary data.</text>
</comment>
<keyword evidence="2" id="KW-1133">Transmembrane helix</keyword>